<dbReference type="Proteomes" id="UP000242254">
    <property type="component" value="Unassembled WGS sequence"/>
</dbReference>
<evidence type="ECO:0000313" key="2">
    <source>
        <dbReference type="Proteomes" id="UP000242254"/>
    </source>
</evidence>
<proteinExistence type="predicted"/>
<dbReference type="RefSeq" id="XP_023469380.1">
    <property type="nucleotide sequence ID" value="XM_023608282.1"/>
</dbReference>
<organism evidence="1 2">
    <name type="scientific">Rhizopus microsporus ATCC 52813</name>
    <dbReference type="NCBI Taxonomy" id="1340429"/>
    <lineage>
        <taxon>Eukaryota</taxon>
        <taxon>Fungi</taxon>
        <taxon>Fungi incertae sedis</taxon>
        <taxon>Mucoromycota</taxon>
        <taxon>Mucoromycotina</taxon>
        <taxon>Mucoromycetes</taxon>
        <taxon>Mucorales</taxon>
        <taxon>Mucorineae</taxon>
        <taxon>Rhizopodaceae</taxon>
        <taxon>Rhizopus</taxon>
    </lineage>
</organism>
<accession>A0A2G4T3S8</accession>
<sequence>MSDSSDSSNSSIVDTLLFKFIVKITPHLVPSNLYALKVDAPSLFAIFCTKTKQDALTVYDFSGDAIISRQMATGSKDAMFGSFFGLIAIKDVCNSYGLEFAHSICVLPGLNPACINGTVKKLIPVETCLS</sequence>
<evidence type="ECO:0000313" key="1">
    <source>
        <dbReference type="EMBL" id="PHZ15672.1"/>
    </source>
</evidence>
<keyword evidence="2" id="KW-1185">Reference proteome</keyword>
<reference evidence="1 2" key="1">
    <citation type="journal article" date="2016" name="Proc. Natl. Acad. Sci. U.S.A.">
        <title>Lipid metabolic changes in an early divergent fungus govern the establishment of a mutualistic symbiosis with endobacteria.</title>
        <authorList>
            <person name="Lastovetsky O.A."/>
            <person name="Gaspar M.L."/>
            <person name="Mondo S.J."/>
            <person name="LaButti K.M."/>
            <person name="Sandor L."/>
            <person name="Grigoriev I.V."/>
            <person name="Henry S.A."/>
            <person name="Pawlowska T.E."/>
        </authorList>
    </citation>
    <scope>NUCLEOTIDE SEQUENCE [LARGE SCALE GENOMIC DNA]</scope>
    <source>
        <strain evidence="1 2">ATCC 52813</strain>
    </source>
</reference>
<dbReference type="GeneID" id="35439272"/>
<protein>
    <submittedName>
        <fullName evidence="1">Uncharacterized protein</fullName>
    </submittedName>
</protein>
<gene>
    <name evidence="1" type="ORF">RHIMIDRAFT_235015</name>
</gene>
<dbReference type="EMBL" id="KZ303844">
    <property type="protein sequence ID" value="PHZ15672.1"/>
    <property type="molecule type" value="Genomic_DNA"/>
</dbReference>
<dbReference type="AlphaFoldDB" id="A0A2G4T3S8"/>
<name>A0A2G4T3S8_RHIZD</name>